<proteinExistence type="predicted"/>
<keyword evidence="1" id="KW-1185">Reference proteome</keyword>
<dbReference type="WBParaSite" id="L893_g13175.t1">
    <property type="protein sequence ID" value="L893_g13175.t1"/>
    <property type="gene ID" value="L893_g13175"/>
</dbReference>
<evidence type="ECO:0000313" key="2">
    <source>
        <dbReference type="WBParaSite" id="L893_g13175.t1"/>
    </source>
</evidence>
<accession>A0A1I7Y759</accession>
<reference evidence="2" key="1">
    <citation type="submission" date="2016-11" db="UniProtKB">
        <authorList>
            <consortium name="WormBaseParasite"/>
        </authorList>
    </citation>
    <scope>IDENTIFICATION</scope>
</reference>
<evidence type="ECO:0000313" key="1">
    <source>
        <dbReference type="Proteomes" id="UP000095287"/>
    </source>
</evidence>
<dbReference type="Proteomes" id="UP000095287">
    <property type="component" value="Unplaced"/>
</dbReference>
<sequence>MDSVPYAFCLDVMGKLGDEAWQYEKMEKSLTGRWKAAARRYADNARDIVVGVNCDEGEWSYFYTMNENFATNSLDELLGKLLAMNRRFVRCRAIYVQHEMDNLYHGGYYTTCSKEDIFRRFLPFMVQQARSFRTFRFHHSLSREDARMYFDFFRGYKGFGFQDFDLDLPYVGEESEQFLSACLELNMVRLTLDTSWSRSQALEDLLLKFFTIGRGRWTWSKGHWLSIEEPEGEENEELSMVISRRILEMVVNAWNEADSNRFQVHSPWYGGLDPVLSISVPPNVTRTEHKISEQNRYLVLWSKENGSTLRVSLFWNDHYLRLTSHPDEWYEDVLAELQADEDMSSTD</sequence>
<protein>
    <submittedName>
        <fullName evidence="2">DUF3396 domain-containing protein</fullName>
    </submittedName>
</protein>
<organism evidence="1 2">
    <name type="scientific">Steinernema glaseri</name>
    <dbReference type="NCBI Taxonomy" id="37863"/>
    <lineage>
        <taxon>Eukaryota</taxon>
        <taxon>Metazoa</taxon>
        <taxon>Ecdysozoa</taxon>
        <taxon>Nematoda</taxon>
        <taxon>Chromadorea</taxon>
        <taxon>Rhabditida</taxon>
        <taxon>Tylenchina</taxon>
        <taxon>Panagrolaimomorpha</taxon>
        <taxon>Strongyloidoidea</taxon>
        <taxon>Steinernematidae</taxon>
        <taxon>Steinernema</taxon>
    </lineage>
</organism>
<name>A0A1I7Y759_9BILA</name>
<dbReference type="AlphaFoldDB" id="A0A1I7Y759"/>